<keyword evidence="1" id="KW-1133">Transmembrane helix</keyword>
<accession>A0ABT8IV64</accession>
<reference evidence="2" key="1">
    <citation type="submission" date="2023-03" db="EMBL/GenBank/DDBJ databases">
        <title>MT1 and MT2 Draft Genomes of Novel Species.</title>
        <authorList>
            <person name="Venkateswaran K."/>
        </authorList>
    </citation>
    <scope>NUCLEOTIDE SEQUENCE</scope>
    <source>
        <strain evidence="2">F6_8S_P_1A</strain>
    </source>
</reference>
<protein>
    <recommendedName>
        <fullName evidence="4">Transmembrane protein</fullName>
    </recommendedName>
</protein>
<evidence type="ECO:0000313" key="2">
    <source>
        <dbReference type="EMBL" id="MDN4596709.1"/>
    </source>
</evidence>
<proteinExistence type="predicted"/>
<name>A0ABT8IV64_9MICO</name>
<gene>
    <name evidence="2" type="ORF">P5G59_06140</name>
</gene>
<evidence type="ECO:0000313" key="3">
    <source>
        <dbReference type="Proteomes" id="UP001174210"/>
    </source>
</evidence>
<dbReference type="Proteomes" id="UP001174210">
    <property type="component" value="Unassembled WGS sequence"/>
</dbReference>
<dbReference type="RefSeq" id="WP_301217049.1">
    <property type="nucleotide sequence ID" value="NZ_JAROCB010000002.1"/>
</dbReference>
<feature type="transmembrane region" description="Helical" evidence="1">
    <location>
        <begin position="52"/>
        <end position="71"/>
    </location>
</feature>
<evidence type="ECO:0000256" key="1">
    <source>
        <dbReference type="SAM" id="Phobius"/>
    </source>
</evidence>
<comment type="caution">
    <text evidence="2">The sequence shown here is derived from an EMBL/GenBank/DDBJ whole genome shotgun (WGS) entry which is preliminary data.</text>
</comment>
<sequence>MTLKSWAVNYIGRPVTVADLVDLATVELDDPYSLLTALYGWKADHMATTAKALAGAGSAVALATLVPLIQVDSTKSIGWGWLIAAWVAASVLIAIGIIAFSFARRLHAEFVAAQALLGELVEIRAFIRRYRAQDGRL</sequence>
<dbReference type="EMBL" id="JAROCB010000002">
    <property type="protein sequence ID" value="MDN4596709.1"/>
    <property type="molecule type" value="Genomic_DNA"/>
</dbReference>
<evidence type="ECO:0008006" key="4">
    <source>
        <dbReference type="Google" id="ProtNLM"/>
    </source>
</evidence>
<organism evidence="2 3">
    <name type="scientific">Leifsonia virtsii</name>
    <dbReference type="NCBI Taxonomy" id="3035915"/>
    <lineage>
        <taxon>Bacteria</taxon>
        <taxon>Bacillati</taxon>
        <taxon>Actinomycetota</taxon>
        <taxon>Actinomycetes</taxon>
        <taxon>Micrococcales</taxon>
        <taxon>Microbacteriaceae</taxon>
        <taxon>Leifsonia</taxon>
    </lineage>
</organism>
<keyword evidence="3" id="KW-1185">Reference proteome</keyword>
<feature type="transmembrane region" description="Helical" evidence="1">
    <location>
        <begin position="77"/>
        <end position="100"/>
    </location>
</feature>
<keyword evidence="1" id="KW-0472">Membrane</keyword>
<keyword evidence="1" id="KW-0812">Transmembrane</keyword>